<dbReference type="Pfam" id="PF11604">
    <property type="entry name" value="CusF_Ec"/>
    <property type="match status" value="1"/>
</dbReference>
<organism evidence="2 3">
    <name type="scientific">Paenalcaligenes hominis</name>
    <dbReference type="NCBI Taxonomy" id="643674"/>
    <lineage>
        <taxon>Bacteria</taxon>
        <taxon>Pseudomonadati</taxon>
        <taxon>Pseudomonadota</taxon>
        <taxon>Betaproteobacteria</taxon>
        <taxon>Burkholderiales</taxon>
        <taxon>Alcaligenaceae</taxon>
        <taxon>Paenalcaligenes</taxon>
    </lineage>
</organism>
<protein>
    <recommendedName>
        <fullName evidence="4">RND transporter</fullName>
    </recommendedName>
</protein>
<evidence type="ECO:0000313" key="2">
    <source>
        <dbReference type="EMBL" id="AQS51862.1"/>
    </source>
</evidence>
<evidence type="ECO:0000313" key="3">
    <source>
        <dbReference type="Proteomes" id="UP000189369"/>
    </source>
</evidence>
<dbReference type="Gene3D" id="2.40.50.320">
    <property type="entry name" value="Copper binding periplasmic protein CusF"/>
    <property type="match status" value="1"/>
</dbReference>
<proteinExistence type="predicted"/>
<sequence length="100" mass="10613">MSLVSIRSVAAAGLVLAGTMTVVSSAQAQQGSASGEVRRIDAEAGKITLKHGSIEALQLPAMTLVYLIQMDQLAGIEPGDKVKFTAERRNDQYVIIKISK</sequence>
<name>A0A1U9K1H9_9BURK</name>
<reference evidence="2 3" key="1">
    <citation type="submission" date="2017-01" db="EMBL/GenBank/DDBJ databases">
        <title>Complete Genome Sequence of Paenalcaligenes hominis, Isolated from a paraplegic Patient with neurogenic bladder.</title>
        <authorList>
            <person name="Mukhopadhyay R."/>
            <person name="Joaquin J."/>
            <person name="Hogue R."/>
            <person name="Kilaru A."/>
            <person name="Jospin G."/>
            <person name="Mars K."/>
            <person name="Eisen J.A."/>
            <person name="Chaturvedi V."/>
        </authorList>
    </citation>
    <scope>NUCLEOTIDE SEQUENCE [LARGE SCALE GENOMIC DNA]</scope>
    <source>
        <strain evidence="2 3">15S00501</strain>
    </source>
</reference>
<evidence type="ECO:0000256" key="1">
    <source>
        <dbReference type="SAM" id="SignalP"/>
    </source>
</evidence>
<dbReference type="AlphaFoldDB" id="A0A1U9K1H9"/>
<gene>
    <name evidence="2" type="ORF">PAEH1_10425</name>
</gene>
<feature type="chain" id="PRO_5012459786" description="RND transporter" evidence="1">
    <location>
        <begin position="29"/>
        <end position="100"/>
    </location>
</feature>
<dbReference type="InterPro" id="IPR042230">
    <property type="entry name" value="CusF_sf"/>
</dbReference>
<evidence type="ECO:0008006" key="4">
    <source>
        <dbReference type="Google" id="ProtNLM"/>
    </source>
</evidence>
<dbReference type="Proteomes" id="UP000189369">
    <property type="component" value="Chromosome"/>
</dbReference>
<keyword evidence="1" id="KW-0732">Signal</keyword>
<dbReference type="KEGG" id="phn:PAEH1_10425"/>
<feature type="signal peptide" evidence="1">
    <location>
        <begin position="1"/>
        <end position="28"/>
    </location>
</feature>
<dbReference type="STRING" id="643674.PAEH1_10425"/>
<dbReference type="InterPro" id="IPR021647">
    <property type="entry name" value="CusF_Ec"/>
</dbReference>
<dbReference type="OrthoDB" id="9180744at2"/>
<dbReference type="EMBL" id="CP019697">
    <property type="protein sequence ID" value="AQS51862.1"/>
    <property type="molecule type" value="Genomic_DNA"/>
</dbReference>
<accession>A0A1U9K1H9</accession>